<accession>A0A2I0I9T0</accession>
<reference evidence="5 6" key="1">
    <citation type="submission" date="2017-11" db="EMBL/GenBank/DDBJ databases">
        <title>De-novo sequencing of pomegranate (Punica granatum L.) genome.</title>
        <authorList>
            <person name="Akparov Z."/>
            <person name="Amiraslanov A."/>
            <person name="Hajiyeva S."/>
            <person name="Abbasov M."/>
            <person name="Kaur K."/>
            <person name="Hamwieh A."/>
            <person name="Solovyev V."/>
            <person name="Salamov A."/>
            <person name="Braich B."/>
            <person name="Kosarev P."/>
            <person name="Mahmoud A."/>
            <person name="Hajiyev E."/>
            <person name="Babayeva S."/>
            <person name="Izzatullayeva V."/>
            <person name="Mammadov A."/>
            <person name="Mammadov A."/>
            <person name="Sharifova S."/>
            <person name="Ojaghi J."/>
            <person name="Eynullazada K."/>
            <person name="Bayramov B."/>
            <person name="Abdulazimova A."/>
            <person name="Shahmuradov I."/>
        </authorList>
    </citation>
    <scope>NUCLEOTIDE SEQUENCE [LARGE SCALE GENOMIC DNA]</scope>
    <source>
        <strain evidence="6">cv. AG2017</strain>
        <tissue evidence="5">Leaf</tissue>
    </source>
</reference>
<dbReference type="GO" id="GO:0016702">
    <property type="term" value="F:oxidoreductase activity, acting on single donors with incorporation of molecular oxygen, incorporation of two atoms of oxygen"/>
    <property type="evidence" value="ECO:0007669"/>
    <property type="project" value="InterPro"/>
</dbReference>
<evidence type="ECO:0000313" key="5">
    <source>
        <dbReference type="EMBL" id="PKI40754.1"/>
    </source>
</evidence>
<evidence type="ECO:0000313" key="6">
    <source>
        <dbReference type="Proteomes" id="UP000233551"/>
    </source>
</evidence>
<dbReference type="EMBL" id="PGOL01003492">
    <property type="protein sequence ID" value="PKI40754.1"/>
    <property type="molecule type" value="Genomic_DNA"/>
</dbReference>
<evidence type="ECO:0000256" key="3">
    <source>
        <dbReference type="ARBA" id="ARBA00023002"/>
    </source>
</evidence>
<keyword evidence="2" id="KW-0223">Dioxygenase</keyword>
<dbReference type="InterPro" id="IPR036226">
    <property type="entry name" value="LipOase_C_sf"/>
</dbReference>
<evidence type="ECO:0000259" key="4">
    <source>
        <dbReference type="PROSITE" id="PS51393"/>
    </source>
</evidence>
<dbReference type="PANTHER" id="PTHR11771">
    <property type="entry name" value="LIPOXYGENASE"/>
    <property type="match status" value="1"/>
</dbReference>
<proteinExistence type="predicted"/>
<dbReference type="Pfam" id="PF00305">
    <property type="entry name" value="Lipoxygenase"/>
    <property type="match status" value="1"/>
</dbReference>
<evidence type="ECO:0000256" key="1">
    <source>
        <dbReference type="ARBA" id="ARBA00022723"/>
    </source>
</evidence>
<dbReference type="Gene3D" id="1.20.245.10">
    <property type="entry name" value="Lipoxygenase-1, Domain 5"/>
    <property type="match status" value="1"/>
</dbReference>
<sequence length="262" mass="30381">MMLMFRGIAVPDSGTPHGVRLVIEDYPYAVDGLEIWSAIETWVRDYCSFYYPTEDLILGDSELQSWWAEIRDEGHGDKKHEPWWPEMKTREELIQSCTTIIWVASAFHAAINFGQYPYAGYLPNRPTVSRMFMPELGTPEYTELEREPEKVFLKTITAQLQTLLGVSLIEILSRHSSDEIYLGQREDSEDWTKDDEPREAFKRFGERLVEIEKMIVKRNDDSRWRNRRGPVNVPYTLLYPNTSDYTRVGGLSGKGIPNSVSM</sequence>
<dbReference type="GO" id="GO:0046872">
    <property type="term" value="F:metal ion binding"/>
    <property type="evidence" value="ECO:0007669"/>
    <property type="project" value="UniProtKB-KW"/>
</dbReference>
<keyword evidence="1" id="KW-0479">Metal-binding</keyword>
<dbReference type="STRING" id="22663.A0A2I0I9T0"/>
<feature type="domain" description="Lipoxygenase" evidence="4">
    <location>
        <begin position="1"/>
        <end position="262"/>
    </location>
</feature>
<dbReference type="InterPro" id="IPR000907">
    <property type="entry name" value="LipOase"/>
</dbReference>
<dbReference type="SUPFAM" id="SSF48484">
    <property type="entry name" value="Lipoxigenase"/>
    <property type="match status" value="1"/>
</dbReference>
<dbReference type="Proteomes" id="UP000233551">
    <property type="component" value="Unassembled WGS sequence"/>
</dbReference>
<dbReference type="GO" id="GO:0034440">
    <property type="term" value="P:lipid oxidation"/>
    <property type="evidence" value="ECO:0007669"/>
    <property type="project" value="InterPro"/>
</dbReference>
<dbReference type="AlphaFoldDB" id="A0A2I0I9T0"/>
<organism evidence="5 6">
    <name type="scientific">Punica granatum</name>
    <name type="common">Pomegranate</name>
    <dbReference type="NCBI Taxonomy" id="22663"/>
    <lineage>
        <taxon>Eukaryota</taxon>
        <taxon>Viridiplantae</taxon>
        <taxon>Streptophyta</taxon>
        <taxon>Embryophyta</taxon>
        <taxon>Tracheophyta</taxon>
        <taxon>Spermatophyta</taxon>
        <taxon>Magnoliopsida</taxon>
        <taxon>eudicotyledons</taxon>
        <taxon>Gunneridae</taxon>
        <taxon>Pentapetalae</taxon>
        <taxon>rosids</taxon>
        <taxon>malvids</taxon>
        <taxon>Myrtales</taxon>
        <taxon>Lythraceae</taxon>
        <taxon>Punica</taxon>
    </lineage>
</organism>
<keyword evidence="6" id="KW-1185">Reference proteome</keyword>
<dbReference type="PROSITE" id="PS51393">
    <property type="entry name" value="LIPOXYGENASE_3"/>
    <property type="match status" value="1"/>
</dbReference>
<gene>
    <name evidence="5" type="ORF">CRG98_038850</name>
</gene>
<comment type="caution">
    <text evidence="5">The sequence shown here is derived from an EMBL/GenBank/DDBJ whole genome shotgun (WGS) entry which is preliminary data.</text>
</comment>
<dbReference type="InterPro" id="IPR013819">
    <property type="entry name" value="LipOase_C"/>
</dbReference>
<evidence type="ECO:0000256" key="2">
    <source>
        <dbReference type="ARBA" id="ARBA00022964"/>
    </source>
</evidence>
<protein>
    <recommendedName>
        <fullName evidence="4">Lipoxygenase domain-containing protein</fullName>
    </recommendedName>
</protein>
<name>A0A2I0I9T0_PUNGR</name>
<keyword evidence="3" id="KW-0560">Oxidoreductase</keyword>